<dbReference type="Pfam" id="PF00501">
    <property type="entry name" value="AMP-binding"/>
    <property type="match status" value="1"/>
</dbReference>
<dbReference type="Proteomes" id="UP000620139">
    <property type="component" value="Unassembled WGS sequence"/>
</dbReference>
<dbReference type="InterPro" id="IPR000873">
    <property type="entry name" value="AMP-dep_synth/lig_dom"/>
</dbReference>
<dbReference type="InterPro" id="IPR025110">
    <property type="entry name" value="AMP-bd_C"/>
</dbReference>
<dbReference type="InterPro" id="IPR045851">
    <property type="entry name" value="AMP-bd_C_sf"/>
</dbReference>
<reference evidence="3" key="1">
    <citation type="submission" date="2020-12" db="EMBL/GenBank/DDBJ databases">
        <title>The genome sequence of Inhella sp. 4Y17.</title>
        <authorList>
            <person name="Liu Y."/>
        </authorList>
    </citation>
    <scope>NUCLEOTIDE SEQUENCE</scope>
    <source>
        <strain evidence="3">4Y10</strain>
    </source>
</reference>
<sequence length="534" mass="57061">MMRVPLHLSTLLRQAAREHGRTPVTTLDGGGRVYRSSWMQMERRARQWGQALERLDVPRGAPVALLGWNAQGLLEAVLGTACAGRQALTLNPRQFPEQLIWAVNQAQAQALVFDSALAPLVEAMQLQMGTVKHYIQLGGPDELPEPGLLMIEPTDADSLLGIDDPDWQWPQPDETDTALIAFTAASSGWPRGVPTSHRAAVLQALAAALPDAYGMSCNDAVMPLLPVAHSGGWALCLCAATVGARLVLVPPGLGAAALAEGMASQGVTLAAGPPTVWQEVLDHMQATGLAMPQLRRAVVGSAAFPPELLTRMQQWPGLDIMHTWGMSEIAPPALVARGAGLVAGEDGRLPQGRPGFGVELALIDDGGRSLPRDGRSEGLLVARGPWTLDAYLGEKDSPLVSVDGDPGWFPTGDIARINPEGWVTITDRRKDLIRCGGEWISAAQLERIALSHPDVAEAAAIARPDPLQGERPLVVVVLHPGNSLETDALLALYEGRVADWQRPMGALVFPELPRLGNGDVDKRELRALVDTLLD</sequence>
<dbReference type="RefSeq" id="WP_198100780.1">
    <property type="nucleotide sequence ID" value="NZ_JAEDAL010000004.1"/>
</dbReference>
<dbReference type="PANTHER" id="PTHR43767:SF11">
    <property type="entry name" value="MEDIUM-CHAIN-FATTY-ACID--COA LIGASE"/>
    <property type="match status" value="1"/>
</dbReference>
<dbReference type="Gene3D" id="3.40.50.12780">
    <property type="entry name" value="N-terminal domain of ligase-like"/>
    <property type="match status" value="1"/>
</dbReference>
<dbReference type="PANTHER" id="PTHR43767">
    <property type="entry name" value="LONG-CHAIN-FATTY-ACID--COA LIGASE"/>
    <property type="match status" value="1"/>
</dbReference>
<organism evidence="3 4">
    <name type="scientific">Inhella gelatinilytica</name>
    <dbReference type="NCBI Taxonomy" id="2795030"/>
    <lineage>
        <taxon>Bacteria</taxon>
        <taxon>Pseudomonadati</taxon>
        <taxon>Pseudomonadota</taxon>
        <taxon>Betaproteobacteria</taxon>
        <taxon>Burkholderiales</taxon>
        <taxon>Sphaerotilaceae</taxon>
        <taxon>Inhella</taxon>
    </lineage>
</organism>
<evidence type="ECO:0000313" key="4">
    <source>
        <dbReference type="Proteomes" id="UP000620139"/>
    </source>
</evidence>
<protein>
    <submittedName>
        <fullName evidence="3">AMP-binding protein</fullName>
    </submittedName>
</protein>
<feature type="domain" description="AMP-binding enzyme C-terminal" evidence="2">
    <location>
        <begin position="445"/>
        <end position="518"/>
    </location>
</feature>
<keyword evidence="4" id="KW-1185">Reference proteome</keyword>
<accession>A0A931NB38</accession>
<gene>
    <name evidence="3" type="ORF">I7X43_09900</name>
</gene>
<evidence type="ECO:0000259" key="2">
    <source>
        <dbReference type="Pfam" id="PF13193"/>
    </source>
</evidence>
<comment type="caution">
    <text evidence="3">The sequence shown here is derived from an EMBL/GenBank/DDBJ whole genome shotgun (WGS) entry which is preliminary data.</text>
</comment>
<dbReference type="EMBL" id="JAEDAL010000004">
    <property type="protein sequence ID" value="MBH9553158.1"/>
    <property type="molecule type" value="Genomic_DNA"/>
</dbReference>
<dbReference type="Gene3D" id="3.30.300.30">
    <property type="match status" value="1"/>
</dbReference>
<proteinExistence type="predicted"/>
<evidence type="ECO:0000313" key="3">
    <source>
        <dbReference type="EMBL" id="MBH9553158.1"/>
    </source>
</evidence>
<dbReference type="GO" id="GO:0016877">
    <property type="term" value="F:ligase activity, forming carbon-sulfur bonds"/>
    <property type="evidence" value="ECO:0007669"/>
    <property type="project" value="UniProtKB-ARBA"/>
</dbReference>
<dbReference type="AlphaFoldDB" id="A0A931NB38"/>
<dbReference type="InterPro" id="IPR042099">
    <property type="entry name" value="ANL_N_sf"/>
</dbReference>
<evidence type="ECO:0000259" key="1">
    <source>
        <dbReference type="Pfam" id="PF00501"/>
    </source>
</evidence>
<dbReference type="InterPro" id="IPR050237">
    <property type="entry name" value="ATP-dep_AMP-bd_enzyme"/>
</dbReference>
<name>A0A931NB38_9BURK</name>
<dbReference type="Pfam" id="PF13193">
    <property type="entry name" value="AMP-binding_C"/>
    <property type="match status" value="1"/>
</dbReference>
<dbReference type="SUPFAM" id="SSF56801">
    <property type="entry name" value="Acetyl-CoA synthetase-like"/>
    <property type="match status" value="1"/>
</dbReference>
<feature type="domain" description="AMP-dependent synthetase/ligase" evidence="1">
    <location>
        <begin position="13"/>
        <end position="392"/>
    </location>
</feature>